<dbReference type="Pfam" id="PF00010">
    <property type="entry name" value="HLH"/>
    <property type="match status" value="1"/>
</dbReference>
<feature type="domain" description="BHLH" evidence="5">
    <location>
        <begin position="47"/>
        <end position="96"/>
    </location>
</feature>
<evidence type="ECO:0000256" key="3">
    <source>
        <dbReference type="ARBA" id="ARBA00023125"/>
    </source>
</evidence>
<evidence type="ECO:0000313" key="8">
    <source>
        <dbReference type="RefSeq" id="XP_038970791.1"/>
    </source>
</evidence>
<protein>
    <submittedName>
        <fullName evidence="7 8">Uncharacterized protein LOC103712237 isoform X1</fullName>
    </submittedName>
</protein>
<evidence type="ECO:0000256" key="1">
    <source>
        <dbReference type="ARBA" id="ARBA00005510"/>
    </source>
</evidence>
<organism evidence="6 7">
    <name type="scientific">Phoenix dactylifera</name>
    <name type="common">Date palm</name>
    <dbReference type="NCBI Taxonomy" id="42345"/>
    <lineage>
        <taxon>Eukaryota</taxon>
        <taxon>Viridiplantae</taxon>
        <taxon>Streptophyta</taxon>
        <taxon>Embryophyta</taxon>
        <taxon>Tracheophyta</taxon>
        <taxon>Spermatophyta</taxon>
        <taxon>Magnoliopsida</taxon>
        <taxon>Liliopsida</taxon>
        <taxon>Arecaceae</taxon>
        <taxon>Coryphoideae</taxon>
        <taxon>Phoeniceae</taxon>
        <taxon>Phoenix</taxon>
    </lineage>
</organism>
<dbReference type="KEGG" id="pda:103712237"/>
<accession>A0A8B8Z9Q1</accession>
<dbReference type="Gene3D" id="4.10.280.10">
    <property type="entry name" value="Helix-loop-helix DNA-binding domain"/>
    <property type="match status" value="1"/>
</dbReference>
<dbReference type="GO" id="GO:0003677">
    <property type="term" value="F:DNA binding"/>
    <property type="evidence" value="ECO:0007669"/>
    <property type="project" value="UniProtKB-KW"/>
</dbReference>
<evidence type="ECO:0000313" key="6">
    <source>
        <dbReference type="Proteomes" id="UP000228380"/>
    </source>
</evidence>
<dbReference type="RefSeq" id="XP_038970791.1">
    <property type="nucleotide sequence ID" value="XM_039114863.1"/>
</dbReference>
<dbReference type="AlphaFoldDB" id="A0A8B8Z9Q1"/>
<dbReference type="GO" id="GO:0005634">
    <property type="term" value="C:nucleus"/>
    <property type="evidence" value="ECO:0007669"/>
    <property type="project" value="TreeGrafter"/>
</dbReference>
<dbReference type="InterPro" id="IPR011598">
    <property type="entry name" value="bHLH_dom"/>
</dbReference>
<dbReference type="PANTHER" id="PTHR45855:SF23">
    <property type="entry name" value="TRANSCRIPTION FACTOR MEE8-RELATED"/>
    <property type="match status" value="1"/>
</dbReference>
<proteinExistence type="inferred from homology"/>
<sequence>MEILKRKLCFPISSFCCVILGFGALLYDEFSCVNLWMQKTVNLLLMFIGLKFSQASNARRDRINGRIKTLQKLVPNSSKNDKVPILDEAIEYLNVQHATNDDDHEHAAASDVYDGSTGHREDGPELSWKAWAHWNNSNHPILCPSPSCRETFGSLNQQNGMIHCHCMG</sequence>
<gene>
    <name evidence="7 8" type="primary">LOC103712237</name>
</gene>
<dbReference type="InterPro" id="IPR036638">
    <property type="entry name" value="HLH_DNA-bd_sf"/>
</dbReference>
<keyword evidence="4" id="KW-0804">Transcription</keyword>
<dbReference type="InterPro" id="IPR031066">
    <property type="entry name" value="bHLH_ALC-like_plant"/>
</dbReference>
<evidence type="ECO:0000259" key="5">
    <source>
        <dbReference type="PROSITE" id="PS50888"/>
    </source>
</evidence>
<keyword evidence="6" id="KW-1185">Reference proteome</keyword>
<keyword evidence="2" id="KW-0805">Transcription regulation</keyword>
<name>A0A8B8Z9Q1_PHODC</name>
<dbReference type="OrthoDB" id="648307at2759"/>
<dbReference type="SMART" id="SM00353">
    <property type="entry name" value="HLH"/>
    <property type="match status" value="1"/>
</dbReference>
<dbReference type="Proteomes" id="UP000228380">
    <property type="component" value="Chromosome 17"/>
</dbReference>
<comment type="similarity">
    <text evidence="1">Belongs to the bHLH protein family.</text>
</comment>
<keyword evidence="3" id="KW-0238">DNA-binding</keyword>
<dbReference type="RefSeq" id="XP_038970790.1">
    <property type="nucleotide sequence ID" value="XM_039114862.1"/>
</dbReference>
<dbReference type="SUPFAM" id="SSF47459">
    <property type="entry name" value="HLH, helix-loop-helix DNA-binding domain"/>
    <property type="match status" value="1"/>
</dbReference>
<reference evidence="6" key="1">
    <citation type="journal article" date="2019" name="Nat. Commun.">
        <title>Genome-wide association mapping of date palm fruit traits.</title>
        <authorList>
            <person name="Hazzouri K.M."/>
            <person name="Gros-Balthazard M."/>
            <person name="Flowers J.M."/>
            <person name="Copetti D."/>
            <person name="Lemansour A."/>
            <person name="Lebrun M."/>
            <person name="Masmoudi K."/>
            <person name="Ferrand S."/>
            <person name="Dhar M.I."/>
            <person name="Fresquez Z.A."/>
            <person name="Rosas U."/>
            <person name="Zhang J."/>
            <person name="Talag J."/>
            <person name="Lee S."/>
            <person name="Kudrna D."/>
            <person name="Powell R.F."/>
            <person name="Leitch I.J."/>
            <person name="Krueger R.R."/>
            <person name="Wing R.A."/>
            <person name="Amiri K.M.A."/>
            <person name="Purugganan M.D."/>
        </authorList>
    </citation>
    <scope>NUCLEOTIDE SEQUENCE [LARGE SCALE GENOMIC DNA]</scope>
    <source>
        <strain evidence="6">cv. Khalas</strain>
    </source>
</reference>
<evidence type="ECO:0000256" key="2">
    <source>
        <dbReference type="ARBA" id="ARBA00023015"/>
    </source>
</evidence>
<reference evidence="7 8" key="2">
    <citation type="submission" date="2025-04" db="UniProtKB">
        <authorList>
            <consortium name="RefSeq"/>
        </authorList>
    </citation>
    <scope>IDENTIFICATION</scope>
    <source>
        <tissue evidence="7 8">Young leaves</tissue>
    </source>
</reference>
<dbReference type="GO" id="GO:0046983">
    <property type="term" value="F:protein dimerization activity"/>
    <property type="evidence" value="ECO:0007669"/>
    <property type="project" value="InterPro"/>
</dbReference>
<evidence type="ECO:0000313" key="7">
    <source>
        <dbReference type="RefSeq" id="XP_038970790.1"/>
    </source>
</evidence>
<dbReference type="GeneID" id="103712237"/>
<evidence type="ECO:0000256" key="4">
    <source>
        <dbReference type="ARBA" id="ARBA00023163"/>
    </source>
</evidence>
<dbReference type="PROSITE" id="PS50888">
    <property type="entry name" value="BHLH"/>
    <property type="match status" value="1"/>
</dbReference>
<dbReference type="PANTHER" id="PTHR45855">
    <property type="entry name" value="TRANSCRIPTION FACTOR PIF1-RELATED"/>
    <property type="match status" value="1"/>
</dbReference>